<evidence type="ECO:0000313" key="5">
    <source>
        <dbReference type="EMBL" id="OLR91817.1"/>
    </source>
</evidence>
<dbReference type="RefSeq" id="WP_075976222.1">
    <property type="nucleotide sequence ID" value="NZ_MKQR01000018.1"/>
</dbReference>
<keyword evidence="3" id="KW-0804">Transcription</keyword>
<dbReference type="STRING" id="1193682.BJP25_23540"/>
<dbReference type="PANTHER" id="PTHR33204:SF37">
    <property type="entry name" value="HTH-TYPE TRANSCRIPTIONAL REGULATOR YODB"/>
    <property type="match status" value="1"/>
</dbReference>
<gene>
    <name evidence="5" type="ORF">BJP25_23540</name>
</gene>
<evidence type="ECO:0000259" key="4">
    <source>
        <dbReference type="PROSITE" id="PS51118"/>
    </source>
</evidence>
<dbReference type="GO" id="GO:0003677">
    <property type="term" value="F:DNA binding"/>
    <property type="evidence" value="ECO:0007669"/>
    <property type="project" value="UniProtKB-KW"/>
</dbReference>
<dbReference type="SUPFAM" id="SSF46785">
    <property type="entry name" value="Winged helix' DNA-binding domain"/>
    <property type="match status" value="1"/>
</dbReference>
<dbReference type="InterPro" id="IPR036388">
    <property type="entry name" value="WH-like_DNA-bd_sf"/>
</dbReference>
<dbReference type="Gene3D" id="1.10.10.10">
    <property type="entry name" value="Winged helix-like DNA-binding domain superfamily/Winged helix DNA-binding domain"/>
    <property type="match status" value="1"/>
</dbReference>
<dbReference type="OrthoDB" id="370168at2"/>
<accession>A0A1Q9LIE7</accession>
<evidence type="ECO:0000256" key="3">
    <source>
        <dbReference type="ARBA" id="ARBA00023163"/>
    </source>
</evidence>
<evidence type="ECO:0000256" key="1">
    <source>
        <dbReference type="ARBA" id="ARBA00023015"/>
    </source>
</evidence>
<dbReference type="InterPro" id="IPR036390">
    <property type="entry name" value="WH_DNA-bd_sf"/>
</dbReference>
<keyword evidence="6" id="KW-1185">Reference proteome</keyword>
<dbReference type="EMBL" id="MKQR01000018">
    <property type="protein sequence ID" value="OLR91817.1"/>
    <property type="molecule type" value="Genomic_DNA"/>
</dbReference>
<reference evidence="5 6" key="1">
    <citation type="submission" date="2016-10" db="EMBL/GenBank/DDBJ databases">
        <title>The Draft Genome Sequence of Actinokineospora bangkokensis 44EHWT reveals the biosynthetic pathway of antifungal compounds Thailandins with unusual extender unit butylmalonyl-CoA.</title>
        <authorList>
            <person name="Greule A."/>
            <person name="Intra B."/>
            <person name="Flemming S."/>
            <person name="Rommel M.G."/>
            <person name="Panbangred W."/>
            <person name="Bechthold A."/>
        </authorList>
    </citation>
    <scope>NUCLEOTIDE SEQUENCE [LARGE SCALE GENOMIC DNA]</scope>
    <source>
        <strain evidence="5 6">44EHW</strain>
    </source>
</reference>
<dbReference type="Proteomes" id="UP000186040">
    <property type="component" value="Unassembled WGS sequence"/>
</dbReference>
<feature type="domain" description="HTH hxlR-type" evidence="4">
    <location>
        <begin position="23"/>
        <end position="120"/>
    </location>
</feature>
<dbReference type="AlphaFoldDB" id="A0A1Q9LIE7"/>
<keyword evidence="1" id="KW-0805">Transcription regulation</keyword>
<dbReference type="Pfam" id="PF01638">
    <property type="entry name" value="HxlR"/>
    <property type="match status" value="1"/>
</dbReference>
<protein>
    <submittedName>
        <fullName evidence="5">Transcriptional regulator</fullName>
    </submittedName>
</protein>
<dbReference type="PANTHER" id="PTHR33204">
    <property type="entry name" value="TRANSCRIPTIONAL REGULATOR, MARR FAMILY"/>
    <property type="match status" value="1"/>
</dbReference>
<sequence length="120" mass="13726">MAEGAQFTGSGTGDRYDVFHADCPARGVIDHITSKWGIWVLVRLQSEDLRFFELRESILGISEKMLSQTLRALIDDDLLWRRVEPTTPPRVTYGLTEFGREITEPLQELFDRVTTRLGGR</sequence>
<name>A0A1Q9LIE7_9PSEU</name>
<evidence type="ECO:0000313" key="6">
    <source>
        <dbReference type="Proteomes" id="UP000186040"/>
    </source>
</evidence>
<comment type="caution">
    <text evidence="5">The sequence shown here is derived from an EMBL/GenBank/DDBJ whole genome shotgun (WGS) entry which is preliminary data.</text>
</comment>
<dbReference type="InterPro" id="IPR002577">
    <property type="entry name" value="HTH_HxlR"/>
</dbReference>
<proteinExistence type="predicted"/>
<evidence type="ECO:0000256" key="2">
    <source>
        <dbReference type="ARBA" id="ARBA00023125"/>
    </source>
</evidence>
<dbReference type="PROSITE" id="PS51118">
    <property type="entry name" value="HTH_HXLR"/>
    <property type="match status" value="1"/>
</dbReference>
<organism evidence="5 6">
    <name type="scientific">Actinokineospora bangkokensis</name>
    <dbReference type="NCBI Taxonomy" id="1193682"/>
    <lineage>
        <taxon>Bacteria</taxon>
        <taxon>Bacillati</taxon>
        <taxon>Actinomycetota</taxon>
        <taxon>Actinomycetes</taxon>
        <taxon>Pseudonocardiales</taxon>
        <taxon>Pseudonocardiaceae</taxon>
        <taxon>Actinokineospora</taxon>
    </lineage>
</organism>
<keyword evidence="2" id="KW-0238">DNA-binding</keyword>